<keyword evidence="1" id="KW-0472">Membrane</keyword>
<dbReference type="AlphaFoldDB" id="A0A7W5ZU82"/>
<feature type="transmembrane region" description="Helical" evidence="1">
    <location>
        <begin position="322"/>
        <end position="341"/>
    </location>
</feature>
<dbReference type="RefSeq" id="WP_183612297.1">
    <property type="nucleotide sequence ID" value="NZ_JACICY010000002.1"/>
</dbReference>
<feature type="transmembrane region" description="Helical" evidence="1">
    <location>
        <begin position="297"/>
        <end position="316"/>
    </location>
</feature>
<dbReference type="EMBL" id="JACICY010000002">
    <property type="protein sequence ID" value="MBB3860046.1"/>
    <property type="molecule type" value="Genomic_DNA"/>
</dbReference>
<comment type="caution">
    <text evidence="2">The sequence shown here is derived from an EMBL/GenBank/DDBJ whole genome shotgun (WGS) entry which is preliminary data.</text>
</comment>
<evidence type="ECO:0000313" key="3">
    <source>
        <dbReference type="Proteomes" id="UP000562395"/>
    </source>
</evidence>
<gene>
    <name evidence="2" type="ORF">GGQ88_001307</name>
</gene>
<feature type="transmembrane region" description="Helical" evidence="1">
    <location>
        <begin position="475"/>
        <end position="494"/>
    </location>
</feature>
<protein>
    <submittedName>
        <fullName evidence="2">Uncharacterized protein</fullName>
    </submittedName>
</protein>
<dbReference type="Gene3D" id="3.40.50.450">
    <property type="match status" value="1"/>
</dbReference>
<accession>A0A7W5ZU82</accession>
<proteinExistence type="predicted"/>
<evidence type="ECO:0000313" key="2">
    <source>
        <dbReference type="EMBL" id="MBB3860046.1"/>
    </source>
</evidence>
<reference evidence="2 3" key="1">
    <citation type="submission" date="2020-08" db="EMBL/GenBank/DDBJ databases">
        <title>Genomic Encyclopedia of Type Strains, Phase IV (KMG-IV): sequencing the most valuable type-strain genomes for metagenomic binning, comparative biology and taxonomic classification.</title>
        <authorList>
            <person name="Goeker M."/>
        </authorList>
    </citation>
    <scope>NUCLEOTIDE SEQUENCE [LARGE SCALE GENOMIC DNA]</scope>
    <source>
        <strain evidence="2 3">DSM 14552</strain>
    </source>
</reference>
<sequence>MPGYDVQAPLPPLGFGIGIVGHRPDRLVDQPAIARCLGRLFGVVEEALGATAAKGGHGAAVPPRLVSALAEGADRIAARVALARGMALVAVLPFAADVYEGDFADAAARDEFRQLVAAAQASVVLDGEVAARERAYDRAGLVLLENVDLLIAVWDGGPGRGRGGTREVIEEAARRGVPVVTVSTDGLQVELRSASLDAYASRFADLPRLPEARLEGLVAELVSLPDGKSAVAEWAWLSRLPSFGVGHRVYPALLRLAGAGSAKSASPMSAAGDALSEAFGWWDAAAVEAAQAFRSAVIVNFGLAALAVVLAAGSVLAGHWKWVFVLLEVVTILLLLANTVVGRRRNWQDRWLESREVAELLRVASIQRYLAIGRIAGVGDGGWASAYVTAFTRAAPLRSIDLSNPAASGLEAIEAVRRQSAWNAATAGRMHRAAHRIERFGEILFGIVLLAAVIWLGLCATLPQVAAALKYPLTALSAGLPAVATASYGIRVIIDFEGIAERSHRIAAGLTLLLDRLDAGPRSAEGLQGFCRAASATMIADVASWRLLAEGRRLAIPG</sequence>
<keyword evidence="3" id="KW-1185">Reference proteome</keyword>
<dbReference type="Proteomes" id="UP000562395">
    <property type="component" value="Unassembled WGS sequence"/>
</dbReference>
<organism evidence="2 3">
    <name type="scientific">Novosphingobium hassiacum</name>
    <dbReference type="NCBI Taxonomy" id="173676"/>
    <lineage>
        <taxon>Bacteria</taxon>
        <taxon>Pseudomonadati</taxon>
        <taxon>Pseudomonadota</taxon>
        <taxon>Alphaproteobacteria</taxon>
        <taxon>Sphingomonadales</taxon>
        <taxon>Sphingomonadaceae</taxon>
        <taxon>Novosphingobium</taxon>
    </lineage>
</organism>
<evidence type="ECO:0000256" key="1">
    <source>
        <dbReference type="SAM" id="Phobius"/>
    </source>
</evidence>
<keyword evidence="1" id="KW-1133">Transmembrane helix</keyword>
<name>A0A7W5ZU82_9SPHN</name>
<feature type="transmembrane region" description="Helical" evidence="1">
    <location>
        <begin position="440"/>
        <end position="463"/>
    </location>
</feature>
<keyword evidence="1" id="KW-0812">Transmembrane</keyword>
<dbReference type="SUPFAM" id="SSF102405">
    <property type="entry name" value="MCP/YpsA-like"/>
    <property type="match status" value="1"/>
</dbReference>